<feature type="compositionally biased region" description="Low complexity" evidence="2">
    <location>
        <begin position="75"/>
        <end position="84"/>
    </location>
</feature>
<feature type="coiled-coil region" evidence="1">
    <location>
        <begin position="350"/>
        <end position="377"/>
    </location>
</feature>
<evidence type="ECO:0000313" key="3">
    <source>
        <dbReference type="EMBL" id="KAK9835350.1"/>
    </source>
</evidence>
<evidence type="ECO:0000256" key="2">
    <source>
        <dbReference type="SAM" id="MobiDB-lite"/>
    </source>
</evidence>
<protein>
    <submittedName>
        <fullName evidence="3">Uncharacterized protein</fullName>
    </submittedName>
</protein>
<accession>A0AAW1RMR1</accession>
<feature type="compositionally biased region" description="Basic and acidic residues" evidence="2">
    <location>
        <begin position="238"/>
        <end position="257"/>
    </location>
</feature>
<keyword evidence="4" id="KW-1185">Reference proteome</keyword>
<proteinExistence type="predicted"/>
<comment type="caution">
    <text evidence="3">The sequence shown here is derived from an EMBL/GenBank/DDBJ whole genome shotgun (WGS) entry which is preliminary data.</text>
</comment>
<reference evidence="3 4" key="1">
    <citation type="journal article" date="2024" name="Nat. Commun.">
        <title>Phylogenomics reveals the evolutionary origins of lichenization in chlorophyte algae.</title>
        <authorList>
            <person name="Puginier C."/>
            <person name="Libourel C."/>
            <person name="Otte J."/>
            <person name="Skaloud P."/>
            <person name="Haon M."/>
            <person name="Grisel S."/>
            <person name="Petersen M."/>
            <person name="Berrin J.G."/>
            <person name="Delaux P.M."/>
            <person name="Dal Grande F."/>
            <person name="Keller J."/>
        </authorList>
    </citation>
    <scope>NUCLEOTIDE SEQUENCE [LARGE SCALE GENOMIC DNA]</scope>
    <source>
        <strain evidence="3 4">SAG 245.80</strain>
    </source>
</reference>
<gene>
    <name evidence="3" type="ORF">WJX81_004223</name>
</gene>
<dbReference type="EMBL" id="JALJOU010000028">
    <property type="protein sequence ID" value="KAK9835350.1"/>
    <property type="molecule type" value="Genomic_DNA"/>
</dbReference>
<feature type="region of interest" description="Disordered" evidence="2">
    <location>
        <begin position="238"/>
        <end position="261"/>
    </location>
</feature>
<evidence type="ECO:0000256" key="1">
    <source>
        <dbReference type="SAM" id="Coils"/>
    </source>
</evidence>
<feature type="region of interest" description="Disordered" evidence="2">
    <location>
        <begin position="66"/>
        <end position="117"/>
    </location>
</feature>
<name>A0AAW1RMR1_9CHLO</name>
<evidence type="ECO:0000313" key="4">
    <source>
        <dbReference type="Proteomes" id="UP001445335"/>
    </source>
</evidence>
<keyword evidence="1" id="KW-0175">Coiled coil</keyword>
<sequence>MECGNVGAGRPGFRRFKLRERMSRKRRLELPKSRFVVHRYLQVSAAKRLKNSEDCWVATKHRTLGNQPLRKHGASRFASGSASNRARRTSSSKSAREPLANSTPQRSRSKNLRPKSPSKLLFAATKRSHDCCKADSGALDERTAKRAVQPLALCRPLATRGGEPQACHDSAAVPGTAGNGVNVAQQQETAASVKYLTERLKVASLSGRAWDEPGHTLGATGEVLEDVIEAMESLKCKERESAQPVGGHEERRKKPSLDDMQMDDDVSDVMGIFWAVGEGPGATLEQVAAVLCDRYDKLDVRVARNYLRTHRVISAAADGRYVWACPDDIAGEQAWDSLLAGLSFSEQQKLRDLFKEVEVDEDRAKELLSELEDTSEDF</sequence>
<dbReference type="Proteomes" id="UP001445335">
    <property type="component" value="Unassembled WGS sequence"/>
</dbReference>
<organism evidence="3 4">
    <name type="scientific">Elliptochloris bilobata</name>
    <dbReference type="NCBI Taxonomy" id="381761"/>
    <lineage>
        <taxon>Eukaryota</taxon>
        <taxon>Viridiplantae</taxon>
        <taxon>Chlorophyta</taxon>
        <taxon>core chlorophytes</taxon>
        <taxon>Trebouxiophyceae</taxon>
        <taxon>Trebouxiophyceae incertae sedis</taxon>
        <taxon>Elliptochloris clade</taxon>
        <taxon>Elliptochloris</taxon>
    </lineage>
</organism>
<dbReference type="AlphaFoldDB" id="A0AAW1RMR1"/>